<dbReference type="PANTHER" id="PTHR38537">
    <property type="entry name" value="JITTERBUG, ISOFORM N"/>
    <property type="match status" value="1"/>
</dbReference>
<dbReference type="InterPro" id="IPR013783">
    <property type="entry name" value="Ig-like_fold"/>
</dbReference>
<dbReference type="Gene3D" id="1.10.418.10">
    <property type="entry name" value="Calponin-like domain"/>
    <property type="match status" value="2"/>
</dbReference>
<feature type="repeat" description="Filamin" evidence="3">
    <location>
        <begin position="538"/>
        <end position="644"/>
    </location>
</feature>
<feature type="repeat" description="Filamin" evidence="3">
    <location>
        <begin position="332"/>
        <end position="432"/>
    </location>
</feature>
<feature type="repeat" description="Filamin" evidence="3">
    <location>
        <begin position="223"/>
        <end position="325"/>
    </location>
</feature>
<evidence type="ECO:0000256" key="2">
    <source>
        <dbReference type="ARBA" id="ARBA00023203"/>
    </source>
</evidence>
<feature type="repeat" description="Filamin" evidence="3">
    <location>
        <begin position="793"/>
        <end position="848"/>
    </location>
</feature>
<dbReference type="SUPFAM" id="SSF47576">
    <property type="entry name" value="Calponin-homology domain, CH-domain"/>
    <property type="match status" value="1"/>
</dbReference>
<dbReference type="InterPro" id="IPR044801">
    <property type="entry name" value="Filamin"/>
</dbReference>
<sequence>MAEATWIRIQRKTFSRWANTFLINRNLGIHILEQDLADGVILHNLLEILSGRQLKPKAQKQKMKVQKVEQINRAIRFMQSWGLKVVAIGGEDIHDGNTKLILGLLWILILRFQIEADTGASSSDLLDWCNKVLKPQGLSVDNFKDSWQDGRAFCGLVNALQVNTIDLSQCPPDQKEANLNLAFEQAEKNFQIPRMLDAEDILEYPDDLSIMTYVAYYRGYLATNTADPQYCYCEGEGLKTALVLKPGEFVIHVRNDKNEKAEKGGAPVRCLLRNENDEDICKVAIQDNRNGTYSCHYSAPAPGKFLLHVRIGPNPIKDSPYHPEVISGEPFPGKCILVGPGASKAVAGKATEFKIQAKDSNGNNLDKGGALFSAVLKDPKGPVTIKIKDNEDGTYTGSYVATTAGPVPLIVEVKTEAFGEGPIEGSPYQIAVEAGAPVANLTTAYGPGLNGSNAGVDTKVFVQTRDEFDNELKVGGAPILATLNSKADGRMLNVEVLDKKDGTYELSYVPEKIGKYSLDIKLGDQPIKNSPIEFTVLPGVPDPLQFEFSSIDLDPSDGKRHLVAGQSDTYKIFSRDHYGNVIKTGGIPILATLSGAEDLTATVADRGDGTYDITYKPTKAGDYKINVQVNGQALGGNHPVPLLVTPAAASGGNSVAYGAGLQEARLEDETSNFTVESRDAFDNPLSVGGSVVGGKLTHVTSGQTSNISAQDNGNGTYTCSYPSINKAGKYHVTPTLNGVPVKGAPFELIVNPGGLFLSNTEITFEENALAGLVAGHIQLMDSAQNFLLTGGESVEGTATPLSSVQVDVRDNHNGTYDLVYPPHLRGSFEVSLQINGKQLPSGPWQVDVAEDPVDGAILKSLEQSVPQSAKIWARLLSQATASERVLIMREIQATCSKKTLSDQDIKDIDLSLAPSTTLL</sequence>
<dbReference type="InterPro" id="IPR001589">
    <property type="entry name" value="Actinin_actin-bd_CS"/>
</dbReference>
<feature type="domain" description="Calponin-homology (CH)" evidence="4">
    <location>
        <begin position="8"/>
        <end position="113"/>
    </location>
</feature>
<reference evidence="5" key="1">
    <citation type="journal article" date="2020" name="J. Eukaryot. Microbiol.">
        <title>De novo Sequencing, Assembly and Annotation of the Transcriptome for the Free-Living Testate Amoeba Arcella intermedia.</title>
        <authorList>
            <person name="Ribeiro G.M."/>
            <person name="Porfirio-Sousa A.L."/>
            <person name="Maurer-Alcala X.X."/>
            <person name="Katz L.A."/>
            <person name="Lahr D.J.G."/>
        </authorList>
    </citation>
    <scope>NUCLEOTIDE SEQUENCE</scope>
</reference>
<accession>A0A6B2KXR3</accession>
<feature type="repeat" description="Filamin" evidence="3">
    <location>
        <begin position="434"/>
        <end position="536"/>
    </location>
</feature>
<evidence type="ECO:0000256" key="3">
    <source>
        <dbReference type="PROSITE-ProRule" id="PRU00087"/>
    </source>
</evidence>
<dbReference type="InterPro" id="IPR036872">
    <property type="entry name" value="CH_dom_sf"/>
</dbReference>
<keyword evidence="1" id="KW-0677">Repeat</keyword>
<dbReference type="InterPro" id="IPR001298">
    <property type="entry name" value="Filamin/ABP280_rpt"/>
</dbReference>
<organism evidence="5">
    <name type="scientific">Arcella intermedia</name>
    <dbReference type="NCBI Taxonomy" id="1963864"/>
    <lineage>
        <taxon>Eukaryota</taxon>
        <taxon>Amoebozoa</taxon>
        <taxon>Tubulinea</taxon>
        <taxon>Elardia</taxon>
        <taxon>Arcellinida</taxon>
        <taxon>Sphaerothecina</taxon>
        <taxon>Arcellidae</taxon>
        <taxon>Arcella</taxon>
    </lineage>
</organism>
<dbReference type="Pfam" id="PF00307">
    <property type="entry name" value="CH"/>
    <property type="match status" value="2"/>
</dbReference>
<name>A0A6B2KXR3_9EUKA</name>
<dbReference type="Pfam" id="PF00630">
    <property type="entry name" value="Filamin"/>
    <property type="match status" value="5"/>
</dbReference>
<evidence type="ECO:0000259" key="4">
    <source>
        <dbReference type="PROSITE" id="PS50021"/>
    </source>
</evidence>
<dbReference type="SMART" id="SM00557">
    <property type="entry name" value="IG_FLMN"/>
    <property type="match status" value="6"/>
</dbReference>
<feature type="repeat" description="Filamin" evidence="3">
    <location>
        <begin position="646"/>
        <end position="750"/>
    </location>
</feature>
<proteinExistence type="predicted"/>
<dbReference type="InterPro" id="IPR017868">
    <property type="entry name" value="Filamin/ABP280_repeat-like"/>
</dbReference>
<dbReference type="PROSITE" id="PS50021">
    <property type="entry name" value="CH"/>
    <property type="match status" value="2"/>
</dbReference>
<dbReference type="PROSITE" id="PS00019">
    <property type="entry name" value="ACTININ_1"/>
    <property type="match status" value="1"/>
</dbReference>
<dbReference type="AlphaFoldDB" id="A0A6B2KXR3"/>
<dbReference type="InterPro" id="IPR014756">
    <property type="entry name" value="Ig_E-set"/>
</dbReference>
<dbReference type="SMART" id="SM00033">
    <property type="entry name" value="CH"/>
    <property type="match status" value="2"/>
</dbReference>
<evidence type="ECO:0000313" key="5">
    <source>
        <dbReference type="EMBL" id="NDV29388.1"/>
    </source>
</evidence>
<dbReference type="PANTHER" id="PTHR38537:SF8">
    <property type="entry name" value="FILAMIN-A"/>
    <property type="match status" value="1"/>
</dbReference>
<dbReference type="EMBL" id="GIBP01000419">
    <property type="protein sequence ID" value="NDV29388.1"/>
    <property type="molecule type" value="Transcribed_RNA"/>
</dbReference>
<dbReference type="GO" id="GO:0030036">
    <property type="term" value="P:actin cytoskeleton organization"/>
    <property type="evidence" value="ECO:0007669"/>
    <property type="project" value="InterPro"/>
</dbReference>
<dbReference type="SUPFAM" id="SSF81296">
    <property type="entry name" value="E set domains"/>
    <property type="match status" value="6"/>
</dbReference>
<protein>
    <recommendedName>
        <fullName evidence="4">Calponin-homology (CH) domain-containing protein</fullName>
    </recommendedName>
</protein>
<dbReference type="GO" id="GO:0051015">
    <property type="term" value="F:actin filament binding"/>
    <property type="evidence" value="ECO:0007669"/>
    <property type="project" value="InterPro"/>
</dbReference>
<dbReference type="InterPro" id="IPR001715">
    <property type="entry name" value="CH_dom"/>
</dbReference>
<dbReference type="PROSITE" id="PS50194">
    <property type="entry name" value="FILAMIN_REPEAT"/>
    <property type="match status" value="6"/>
</dbReference>
<feature type="domain" description="Calponin-homology (CH)" evidence="4">
    <location>
        <begin position="119"/>
        <end position="222"/>
    </location>
</feature>
<evidence type="ECO:0000256" key="1">
    <source>
        <dbReference type="ARBA" id="ARBA00022737"/>
    </source>
</evidence>
<dbReference type="Gene3D" id="2.60.40.10">
    <property type="entry name" value="Immunoglobulins"/>
    <property type="match status" value="6"/>
</dbReference>
<keyword evidence="2" id="KW-0009">Actin-binding</keyword>